<keyword evidence="2" id="KW-1185">Reference proteome</keyword>
<dbReference type="EMBL" id="QTSX02002895">
    <property type="protein sequence ID" value="KAJ9073615.1"/>
    <property type="molecule type" value="Genomic_DNA"/>
</dbReference>
<protein>
    <submittedName>
        <fullName evidence="1">Condensin complex non-SMC subunit Cnd1</fullName>
    </submittedName>
</protein>
<evidence type="ECO:0000313" key="1">
    <source>
        <dbReference type="EMBL" id="KAJ9073615.1"/>
    </source>
</evidence>
<evidence type="ECO:0000313" key="2">
    <source>
        <dbReference type="Proteomes" id="UP001165960"/>
    </source>
</evidence>
<reference evidence="1" key="1">
    <citation type="submission" date="2022-04" db="EMBL/GenBank/DDBJ databases">
        <title>Genome of the entomopathogenic fungus Entomophthora muscae.</title>
        <authorList>
            <person name="Elya C."/>
            <person name="Lovett B.R."/>
            <person name="Lee E."/>
            <person name="Macias A.M."/>
            <person name="Hajek A.E."/>
            <person name="De Bivort B.L."/>
            <person name="Kasson M.T."/>
            <person name="De Fine Licht H.H."/>
            <person name="Stajich J.E."/>
        </authorList>
    </citation>
    <scope>NUCLEOTIDE SEQUENCE</scope>
    <source>
        <strain evidence="1">Berkeley</strain>
    </source>
</reference>
<proteinExistence type="predicted"/>
<sequence length="1200" mass="135653">MDISFNLTDVLVAFQDNELRFSHEISPTSMSQLELDKMIKSSTDSLSYSPQGITSPELFDSLTCLLRDMACLSPKIMNRLYDVVISGFKRLISHLEEDIEQGKHPYDSYCAPINMYTFLVYVLINNAEAQRKVEKSQNKATKSKGVKALPKNESLIWDWPSHQPRLFEVIYKVLSLPLRRVFPSNQDIETLTGTLVKSMFSILLSPENLKTPATRTKANHIISICVKRYGHAFSVQTTVSQNLQYYEHLCDPMAELLDLLASEYDYPNLAGEVIREISQKDFSATDKIGPKSFSSFLVRLCELSPKLINKHMGILVKHLDSEAYSIRCGMIEILGILILDLVSSDPSDATHTQIGRYFDILEERFKDVNYLVRSRVLQVCGKIAEAKAKFPKRRPRLIFLTAGRLKDKSFAVRKNAIKTLTKFLRTHPFVIDGGSLSYELLEEKHAAIMAQLEEFQKQHHAGTMPDEINPEAKPNEPNGDSMEETDANGFGGQMDGRDASAYVQLQLKEAYYKDALYFIDQLKSSLSSLSQLLQSTNKSEAIEAMDFFVEAHTYKIKEASEGIKSMIHLVWSKDNAEEGKGVQSHLKDCFYNLYLTAPTAKDAKERINQVARNLISLALNASLADLTSLEELIRLLTKDRRINASIIEKLWGIYGHSNPDIPYSQRRGAIMILSMVGKADHGLITDKLDLLMRIGLGDLGRADFELAKYTCLALQCIGGSHAQKIKGTIAVTRRLPINEALFGLLGESILQPDDKATWFGMAEQAINTIFELALRPDTLCSGILRRKAHTFMASEQAEVSDPWCLTQLMFIAGHAAIKQIVYLEVVEAQQKQMKSNKADQSEGDLDNVGASSEDIVAENMRRLREDELLGEGSLLKVFADMAVNICSNSNDYQDKTLQIITTLSLAKFMCVSAAFCDRHLPLLLTILEKSKEPIIRSNIVISLGDVTACFNTLIGENMEYMYNRLKDSDDSVKKNALMVLTHLVLNGMIKVKGQLAEMAKCLVDPDTRISDLAKLFFTEYASKDNAVYNNLPDIISNLSLPSEDGAALGKEEFRKIMKFLFEFIKDKERQCENFVEKLCQRFRLLENGRQAQDIGYCLTLMPYKSDKTFRKLAEGIKYYQIQLADKIFFGYMEDIISKARQQVWQRVDNKAVIDDFEAAIKKIHHKDDPNYQSGDEEDNNSQEENELENSFVEEDVDLME</sequence>
<name>A0ACC2TFX9_9FUNG</name>
<gene>
    <name evidence="1" type="primary">cnd1</name>
    <name evidence="1" type="ORF">DSO57_1014392</name>
</gene>
<dbReference type="Proteomes" id="UP001165960">
    <property type="component" value="Unassembled WGS sequence"/>
</dbReference>
<accession>A0ACC2TFX9</accession>
<comment type="caution">
    <text evidence="1">The sequence shown here is derived from an EMBL/GenBank/DDBJ whole genome shotgun (WGS) entry which is preliminary data.</text>
</comment>
<organism evidence="1 2">
    <name type="scientific">Entomophthora muscae</name>
    <dbReference type="NCBI Taxonomy" id="34485"/>
    <lineage>
        <taxon>Eukaryota</taxon>
        <taxon>Fungi</taxon>
        <taxon>Fungi incertae sedis</taxon>
        <taxon>Zoopagomycota</taxon>
        <taxon>Entomophthoromycotina</taxon>
        <taxon>Entomophthoromycetes</taxon>
        <taxon>Entomophthorales</taxon>
        <taxon>Entomophthoraceae</taxon>
        <taxon>Entomophthora</taxon>
    </lineage>
</organism>